<dbReference type="Proteomes" id="UP001203880">
    <property type="component" value="Unassembled WGS sequence"/>
</dbReference>
<dbReference type="RefSeq" id="WP_249710122.1">
    <property type="nucleotide sequence ID" value="NZ_JAMFMB010000013.1"/>
</dbReference>
<keyword evidence="3 5" id="KW-1133">Transmembrane helix</keyword>
<name>A0ABT0Q2N7_9RHOB</name>
<accession>A0ABT0Q2N7</accession>
<organism evidence="7 8">
    <name type="scientific">Ruegeria spongiae</name>
    <dbReference type="NCBI Taxonomy" id="2942209"/>
    <lineage>
        <taxon>Bacteria</taxon>
        <taxon>Pseudomonadati</taxon>
        <taxon>Pseudomonadota</taxon>
        <taxon>Alphaproteobacteria</taxon>
        <taxon>Rhodobacterales</taxon>
        <taxon>Roseobacteraceae</taxon>
        <taxon>Ruegeria</taxon>
    </lineage>
</organism>
<evidence type="ECO:0000313" key="8">
    <source>
        <dbReference type="Proteomes" id="UP001203880"/>
    </source>
</evidence>
<dbReference type="InterPro" id="IPR007267">
    <property type="entry name" value="GtrA_DPMS_TM"/>
</dbReference>
<evidence type="ECO:0000256" key="3">
    <source>
        <dbReference type="ARBA" id="ARBA00022989"/>
    </source>
</evidence>
<gene>
    <name evidence="7" type="ORF">M3P21_11450</name>
</gene>
<proteinExistence type="predicted"/>
<feature type="transmembrane region" description="Helical" evidence="5">
    <location>
        <begin position="77"/>
        <end position="96"/>
    </location>
</feature>
<evidence type="ECO:0000313" key="7">
    <source>
        <dbReference type="EMBL" id="MCL6284141.1"/>
    </source>
</evidence>
<evidence type="ECO:0000259" key="6">
    <source>
        <dbReference type="Pfam" id="PF04138"/>
    </source>
</evidence>
<comment type="caution">
    <text evidence="7">The sequence shown here is derived from an EMBL/GenBank/DDBJ whole genome shotgun (WGS) entry which is preliminary data.</text>
</comment>
<evidence type="ECO:0000256" key="4">
    <source>
        <dbReference type="ARBA" id="ARBA00023136"/>
    </source>
</evidence>
<protein>
    <submittedName>
        <fullName evidence="7">GtrA family protein</fullName>
    </submittedName>
</protein>
<sequence>MTSARKSLNEFLRALRFAIVGLCATLIHLAVAQGLFAMGVLSLPMANLAGFALAFPAGFLGHYFLTFSRAAPIRQAFCRYGVIAMIGFLVNNIVLFSLVANGLLGEKVALAIAIIVIPMGTFLASRFWGFLAPTP</sequence>
<reference evidence="7" key="1">
    <citation type="submission" date="2022-05" db="EMBL/GenBank/DDBJ databases">
        <authorList>
            <person name="Park J.-S."/>
        </authorList>
    </citation>
    <scope>NUCLEOTIDE SEQUENCE</scope>
    <source>
        <strain evidence="7">2012CJ41-6</strain>
    </source>
</reference>
<dbReference type="Pfam" id="PF04138">
    <property type="entry name" value="GtrA_DPMS_TM"/>
    <property type="match status" value="1"/>
</dbReference>
<feature type="transmembrane region" description="Helical" evidence="5">
    <location>
        <begin position="48"/>
        <end position="65"/>
    </location>
</feature>
<keyword evidence="2 5" id="KW-0812">Transmembrane</keyword>
<keyword evidence="8" id="KW-1185">Reference proteome</keyword>
<comment type="subcellular location">
    <subcellularLocation>
        <location evidence="1">Membrane</location>
        <topology evidence="1">Multi-pass membrane protein</topology>
    </subcellularLocation>
</comment>
<evidence type="ECO:0000256" key="5">
    <source>
        <dbReference type="SAM" id="Phobius"/>
    </source>
</evidence>
<feature type="transmembrane region" description="Helical" evidence="5">
    <location>
        <begin position="108"/>
        <end position="131"/>
    </location>
</feature>
<feature type="domain" description="GtrA/DPMS transmembrane" evidence="6">
    <location>
        <begin position="16"/>
        <end position="130"/>
    </location>
</feature>
<evidence type="ECO:0000256" key="1">
    <source>
        <dbReference type="ARBA" id="ARBA00004141"/>
    </source>
</evidence>
<keyword evidence="4 5" id="KW-0472">Membrane</keyword>
<evidence type="ECO:0000256" key="2">
    <source>
        <dbReference type="ARBA" id="ARBA00022692"/>
    </source>
</evidence>
<dbReference type="EMBL" id="JAMFMB010000013">
    <property type="protein sequence ID" value="MCL6284141.1"/>
    <property type="molecule type" value="Genomic_DNA"/>
</dbReference>